<dbReference type="InterPro" id="IPR006171">
    <property type="entry name" value="TOPRIM_dom"/>
</dbReference>
<dbReference type="AlphaFoldDB" id="A0A447IIA6"/>
<dbReference type="OrthoDB" id="9811157at2"/>
<name>A0A447IIA6_9RHOB</name>
<sequence>MSDAQTLTLALRGKWYGRYGVACCPAHGDRRPSLSLSDGSSGRLLLNCLAGCAFSDVLDALRGLGLIEGSHNYAPPSAAEIAQREAEERAQAERAERRALATWREALRIGGTPAEVYLRGRGIDCPLPDTLRFHPECWHPTARRLPAMVALIEGLPRAAIHRTYLRPDGSGKADVEPVKAMQGAAAGGAVRLVQADGPLVVAEGIETALSLACGLIRCPASIWAALSCAGVGALNLPDQRSRLTIAHDGDKAGQDAACKLARRATSLGWAVSLLPAPADRDWNDILRGEGADHERDPQ</sequence>
<feature type="domain" description="Toprim" evidence="1">
    <location>
        <begin position="199"/>
        <end position="292"/>
    </location>
</feature>
<dbReference type="CDD" id="cd01029">
    <property type="entry name" value="TOPRIM_primases"/>
    <property type="match status" value="1"/>
</dbReference>
<dbReference type="EMBL" id="UZWE01000018">
    <property type="protein sequence ID" value="VDS07164.1"/>
    <property type="molecule type" value="Genomic_DNA"/>
</dbReference>
<evidence type="ECO:0000259" key="2">
    <source>
        <dbReference type="Pfam" id="PF23639"/>
    </source>
</evidence>
<dbReference type="Gene3D" id="3.40.1360.10">
    <property type="match status" value="1"/>
</dbReference>
<accession>A0A447IIA6</accession>
<organism evidence="3 4">
    <name type="scientific">Paracoccus haematequi</name>
    <dbReference type="NCBI Taxonomy" id="2491866"/>
    <lineage>
        <taxon>Bacteria</taxon>
        <taxon>Pseudomonadati</taxon>
        <taxon>Pseudomonadota</taxon>
        <taxon>Alphaproteobacteria</taxon>
        <taxon>Rhodobacterales</taxon>
        <taxon>Paracoccaceae</taxon>
        <taxon>Paracoccus</taxon>
    </lineage>
</organism>
<dbReference type="SUPFAM" id="SSF56731">
    <property type="entry name" value="DNA primase core"/>
    <property type="match status" value="1"/>
</dbReference>
<evidence type="ECO:0000313" key="4">
    <source>
        <dbReference type="Proteomes" id="UP000270743"/>
    </source>
</evidence>
<dbReference type="Pfam" id="PF23639">
    <property type="entry name" value="DUF7146"/>
    <property type="match status" value="1"/>
</dbReference>
<dbReference type="InterPro" id="IPR055570">
    <property type="entry name" value="DUF7146"/>
</dbReference>
<proteinExistence type="predicted"/>
<dbReference type="Proteomes" id="UP000270743">
    <property type="component" value="Unassembled WGS sequence"/>
</dbReference>
<keyword evidence="4" id="KW-1185">Reference proteome</keyword>
<protein>
    <submittedName>
        <fullName evidence="3">DNA primase</fullName>
    </submittedName>
</protein>
<evidence type="ECO:0000259" key="1">
    <source>
        <dbReference type="Pfam" id="PF13362"/>
    </source>
</evidence>
<dbReference type="Pfam" id="PF13362">
    <property type="entry name" value="Toprim_3"/>
    <property type="match status" value="1"/>
</dbReference>
<evidence type="ECO:0000313" key="3">
    <source>
        <dbReference type="EMBL" id="VDS07164.1"/>
    </source>
</evidence>
<reference evidence="3 4" key="1">
    <citation type="submission" date="2018-12" db="EMBL/GenBank/DDBJ databases">
        <authorList>
            <person name="Criscuolo A."/>
        </authorList>
    </citation>
    <scope>NUCLEOTIDE SEQUENCE [LARGE SCALE GENOMIC DNA]</scope>
    <source>
        <strain evidence="3">ACIP1116241</strain>
    </source>
</reference>
<gene>
    <name evidence="3" type="primary">dnaG_1</name>
    <name evidence="3" type="ORF">PARHAE_00336</name>
</gene>
<feature type="domain" description="DUF7146" evidence="2">
    <location>
        <begin position="94"/>
        <end position="192"/>
    </location>
</feature>
<dbReference type="InterPro" id="IPR034154">
    <property type="entry name" value="TOPRIM_DnaG/twinkle"/>
</dbReference>